<organism evidence="3">
    <name type="scientific">Solanum chilense</name>
    <name type="common">Tomato</name>
    <name type="synonym">Lycopersicon chilense</name>
    <dbReference type="NCBI Taxonomy" id="4083"/>
    <lineage>
        <taxon>Eukaryota</taxon>
        <taxon>Viridiplantae</taxon>
        <taxon>Streptophyta</taxon>
        <taxon>Embryophyta</taxon>
        <taxon>Tracheophyta</taxon>
        <taxon>Spermatophyta</taxon>
        <taxon>Magnoliopsida</taxon>
        <taxon>eudicotyledons</taxon>
        <taxon>Gunneridae</taxon>
        <taxon>Pentapetalae</taxon>
        <taxon>asterids</taxon>
        <taxon>lamiids</taxon>
        <taxon>Solanales</taxon>
        <taxon>Solanaceae</taxon>
        <taxon>Solanoideae</taxon>
        <taxon>Solaneae</taxon>
        <taxon>Solanum</taxon>
        <taxon>Solanum subgen. Lycopersicon</taxon>
    </lineage>
</organism>
<sequence length="131" mass="14417">MLEICQNAAGSTDLATGRRGHGGPSWTPSSHTLQILMLLSSLPLTAGMTDIHRHNGPRGSSFHNTNSLEFRYLDSFSDHYDEPAGWTVMSTTVRHVLRNPTLCQTSTSSFSSFTTMSPTDRHRHYGPSQAP</sequence>
<feature type="chain" id="PRO_5027115041" evidence="2">
    <location>
        <begin position="48"/>
        <end position="131"/>
    </location>
</feature>
<feature type="region of interest" description="Disordered" evidence="1">
    <location>
        <begin position="107"/>
        <end position="131"/>
    </location>
</feature>
<evidence type="ECO:0000256" key="2">
    <source>
        <dbReference type="SAM" id="SignalP"/>
    </source>
</evidence>
<feature type="compositionally biased region" description="Low complexity" evidence="1">
    <location>
        <begin position="107"/>
        <end position="118"/>
    </location>
</feature>
<keyword evidence="2" id="KW-0732">Signal</keyword>
<proteinExistence type="predicted"/>
<reference evidence="3" key="1">
    <citation type="submission" date="2019-05" db="EMBL/GenBank/DDBJ databases">
        <title>The de novo reference genome and transcriptome assemblies of the wild tomato species Solanum chilense.</title>
        <authorList>
            <person name="Stam R."/>
            <person name="Nosenko T."/>
            <person name="Hoerger A.C."/>
            <person name="Stephan W."/>
            <person name="Seidel M.A."/>
            <person name="Kuhn J.M.M."/>
            <person name="Haberer G."/>
            <person name="Tellier A."/>
        </authorList>
    </citation>
    <scope>NUCLEOTIDE SEQUENCE</scope>
    <source>
        <tissue evidence="3">Mature leaves</tissue>
    </source>
</reference>
<comment type="caution">
    <text evidence="3">The sequence shown here is derived from an EMBL/GenBank/DDBJ whole genome shotgun (WGS) entry which is preliminary data.</text>
</comment>
<name>A0A6N2BZC9_SOLCI</name>
<evidence type="ECO:0000256" key="1">
    <source>
        <dbReference type="SAM" id="MobiDB-lite"/>
    </source>
</evidence>
<gene>
    <name evidence="3" type="ORF">EJD97_003416</name>
</gene>
<dbReference type="EMBL" id="RXGB01001463">
    <property type="protein sequence ID" value="TMW98840.1"/>
    <property type="molecule type" value="Genomic_DNA"/>
</dbReference>
<protein>
    <submittedName>
        <fullName evidence="3">Uncharacterized protein</fullName>
    </submittedName>
</protein>
<evidence type="ECO:0000313" key="3">
    <source>
        <dbReference type="EMBL" id="TMW98840.1"/>
    </source>
</evidence>
<feature type="signal peptide" evidence="2">
    <location>
        <begin position="1"/>
        <end position="47"/>
    </location>
</feature>
<dbReference type="AlphaFoldDB" id="A0A6N2BZC9"/>
<accession>A0A6N2BZC9</accession>